<dbReference type="InterPro" id="IPR007967">
    <property type="entry name" value="GSKIP_dom"/>
</dbReference>
<dbReference type="PANTHER" id="PTHR12490">
    <property type="entry name" value="GSK3B-INTERACTING PROTEIN"/>
    <property type="match status" value="1"/>
</dbReference>
<evidence type="ECO:0000313" key="4">
    <source>
        <dbReference type="Proteomes" id="UP000008237"/>
    </source>
</evidence>
<dbReference type="KEGG" id="hst:105184403"/>
<dbReference type="GO" id="GO:0051018">
    <property type="term" value="F:protein kinase A binding"/>
    <property type="evidence" value="ECO:0007669"/>
    <property type="project" value="TreeGrafter"/>
</dbReference>
<keyword evidence="4" id="KW-1185">Reference proteome</keyword>
<dbReference type="OMA" id="HISERMK"/>
<dbReference type="Gene3D" id="3.30.2280.10">
    <property type="entry name" value="Hypothetical protein (hspc210)"/>
    <property type="match status" value="1"/>
</dbReference>
<dbReference type="InterPro" id="IPR037395">
    <property type="entry name" value="GSKIP"/>
</dbReference>
<dbReference type="InParanoid" id="E2BM80"/>
<gene>
    <name evidence="3" type="ORF">EAI_05996</name>
</gene>
<dbReference type="PANTHER" id="PTHR12490:SF4">
    <property type="entry name" value="GSK3B-INTERACTING PROTEIN"/>
    <property type="match status" value="1"/>
</dbReference>
<evidence type="ECO:0000259" key="2">
    <source>
        <dbReference type="Pfam" id="PF05303"/>
    </source>
</evidence>
<evidence type="ECO:0000313" key="3">
    <source>
        <dbReference type="EMBL" id="EFN83206.1"/>
    </source>
</evidence>
<dbReference type="SUPFAM" id="SSF103107">
    <property type="entry name" value="Hypothetical protein c14orf129, hspc210"/>
    <property type="match status" value="1"/>
</dbReference>
<organism evidence="4">
    <name type="scientific">Harpegnathos saltator</name>
    <name type="common">Jerdon's jumping ant</name>
    <dbReference type="NCBI Taxonomy" id="610380"/>
    <lineage>
        <taxon>Eukaryota</taxon>
        <taxon>Metazoa</taxon>
        <taxon>Ecdysozoa</taxon>
        <taxon>Arthropoda</taxon>
        <taxon>Hexapoda</taxon>
        <taxon>Insecta</taxon>
        <taxon>Pterygota</taxon>
        <taxon>Neoptera</taxon>
        <taxon>Endopterygota</taxon>
        <taxon>Hymenoptera</taxon>
        <taxon>Apocrita</taxon>
        <taxon>Aculeata</taxon>
        <taxon>Formicoidea</taxon>
        <taxon>Formicidae</taxon>
        <taxon>Ponerinae</taxon>
        <taxon>Ponerini</taxon>
        <taxon>Harpegnathos</taxon>
    </lineage>
</organism>
<protein>
    <submittedName>
        <fullName evidence="3">UPF0279 protein C14orf129-like protein</fullName>
    </submittedName>
</protein>
<dbReference type="Proteomes" id="UP000008237">
    <property type="component" value="Unassembled WGS sequence"/>
</dbReference>
<proteinExistence type="inferred from homology"/>
<comment type="similarity">
    <text evidence="1">Belongs to the GSKIP family.</text>
</comment>
<feature type="domain" description="GSKIP" evidence="2">
    <location>
        <begin position="15"/>
        <end position="112"/>
    </location>
</feature>
<accession>E2BM80</accession>
<dbReference type="GO" id="GO:0005737">
    <property type="term" value="C:cytoplasm"/>
    <property type="evidence" value="ECO:0007669"/>
    <property type="project" value="TreeGrafter"/>
</dbReference>
<dbReference type="GO" id="GO:0019207">
    <property type="term" value="F:kinase regulator activity"/>
    <property type="evidence" value="ECO:0007669"/>
    <property type="project" value="TreeGrafter"/>
</dbReference>
<dbReference type="FunCoup" id="E2BM80">
    <property type="interactions" value="351"/>
</dbReference>
<dbReference type="GO" id="GO:0060828">
    <property type="term" value="P:regulation of canonical Wnt signaling pathway"/>
    <property type="evidence" value="ECO:0007669"/>
    <property type="project" value="InterPro"/>
</dbReference>
<dbReference type="STRING" id="610380.E2BM80"/>
<dbReference type="PhylomeDB" id="E2BM80"/>
<sequence length="120" mass="13886">MTDNVDGVLDEEQWQLEAQAVINDVKTHVRNIKVSERLINTNKVIYLNLTTLEGLRLCIELSASGFTIVGNRHDDTSNMGNEHFETPYSLLEYVSPRYRESFGLSLLNKLKEWKEQQDQE</sequence>
<evidence type="ECO:0000256" key="1">
    <source>
        <dbReference type="ARBA" id="ARBA00009571"/>
    </source>
</evidence>
<dbReference type="Pfam" id="PF05303">
    <property type="entry name" value="GSKIP_dom"/>
    <property type="match status" value="1"/>
</dbReference>
<dbReference type="OrthoDB" id="5804279at2759"/>
<dbReference type="InterPro" id="IPR023231">
    <property type="entry name" value="GSKIP_dom_sf"/>
</dbReference>
<dbReference type="AlphaFoldDB" id="E2BM80"/>
<name>E2BM80_HARSA</name>
<reference evidence="3 4" key="1">
    <citation type="journal article" date="2010" name="Science">
        <title>Genomic comparison of the ants Camponotus floridanus and Harpegnathos saltator.</title>
        <authorList>
            <person name="Bonasio R."/>
            <person name="Zhang G."/>
            <person name="Ye C."/>
            <person name="Mutti N.S."/>
            <person name="Fang X."/>
            <person name="Qin N."/>
            <person name="Donahue G."/>
            <person name="Yang P."/>
            <person name="Li Q."/>
            <person name="Li C."/>
            <person name="Zhang P."/>
            <person name="Huang Z."/>
            <person name="Berger S.L."/>
            <person name="Reinberg D."/>
            <person name="Wang J."/>
            <person name="Liebig J."/>
        </authorList>
    </citation>
    <scope>NUCLEOTIDE SEQUENCE [LARGE SCALE GENOMIC DNA]</scope>
    <source>
        <strain evidence="3 4">R22 G/1</strain>
    </source>
</reference>
<dbReference type="EMBL" id="GL449158">
    <property type="protein sequence ID" value="EFN83206.1"/>
    <property type="molecule type" value="Genomic_DNA"/>
</dbReference>